<dbReference type="RefSeq" id="WP_135758920.1">
    <property type="nucleotide sequence ID" value="NZ_RQHW01000008.1"/>
</dbReference>
<comment type="caution">
    <text evidence="1">The sequence shown here is derived from an EMBL/GenBank/DDBJ whole genome shotgun (WGS) entry which is preliminary data.</text>
</comment>
<accession>A0A4R9M4C3</accession>
<reference evidence="1" key="1">
    <citation type="journal article" date="2019" name="PLoS Negl. Trop. Dis.">
        <title>Revisiting the worldwide diversity of Leptospira species in the environment.</title>
        <authorList>
            <person name="Vincent A.T."/>
            <person name="Schiettekatte O."/>
            <person name="Bourhy P."/>
            <person name="Veyrier F.J."/>
            <person name="Picardeau M."/>
        </authorList>
    </citation>
    <scope>NUCLEOTIDE SEQUENCE [LARGE SCALE GENOMIC DNA]</scope>
    <source>
        <strain evidence="1">201300427</strain>
    </source>
</reference>
<evidence type="ECO:0000313" key="2">
    <source>
        <dbReference type="Proteomes" id="UP000298058"/>
    </source>
</evidence>
<dbReference type="Proteomes" id="UP000298058">
    <property type="component" value="Unassembled WGS sequence"/>
</dbReference>
<keyword evidence="2" id="KW-1185">Reference proteome</keyword>
<dbReference type="OrthoDB" id="336435at2"/>
<dbReference type="EMBL" id="RQHW01000008">
    <property type="protein sequence ID" value="TGN20705.1"/>
    <property type="molecule type" value="Genomic_DNA"/>
</dbReference>
<name>A0A4R9M4C3_9LEPT</name>
<protein>
    <submittedName>
        <fullName evidence="1">Uncharacterized protein</fullName>
    </submittedName>
</protein>
<sequence>MNWKFKIKKPEAGTPLNWEIYFPPGLATWASEKTKQLLSEIKLPNQPEPKLRTFTEKIKLENTNSHQIAYLFQYGYFLRDIRLVVGKTEDWNHFSSHAPVELPKEIENSVPIVRNLFQDPDKFLHSEIISFLHGSYFEKEITVTLSLFGESSYIRGGKPQFSTSAPVPEDLAASLLLQGKEFGSWEGTDPAFLYLPFAGTGTFSTEWELEGSDTDRLRFPRSFVFPFLKFFPEKTISHFQKQRQSSPKGKNTHLWLDTDPSLKAYWQKEKTRWEKIFGRNLDWSFETEDFFLYSPLKQVIRQKETFFSSKENSSRPKLFFHMPLNPPYGFRKKEIQGEDHLLYPKIADRIIQLGEEFQSHCRKEKIDLSFSGFLLCPSEEKWMSVRNKLRNFRQKTIHVTHGGIDLRVLFFDLK</sequence>
<proteinExistence type="predicted"/>
<gene>
    <name evidence="1" type="ORF">EHS15_02270</name>
</gene>
<evidence type="ECO:0000313" key="1">
    <source>
        <dbReference type="EMBL" id="TGN20705.1"/>
    </source>
</evidence>
<organism evidence="1 2">
    <name type="scientific">Leptospira idonii</name>
    <dbReference type="NCBI Taxonomy" id="1193500"/>
    <lineage>
        <taxon>Bacteria</taxon>
        <taxon>Pseudomonadati</taxon>
        <taxon>Spirochaetota</taxon>
        <taxon>Spirochaetia</taxon>
        <taxon>Leptospirales</taxon>
        <taxon>Leptospiraceae</taxon>
        <taxon>Leptospira</taxon>
    </lineage>
</organism>
<dbReference type="AlphaFoldDB" id="A0A4R9M4C3"/>